<reference evidence="8 9" key="1">
    <citation type="submission" date="2018-06" db="EMBL/GenBank/DDBJ databases">
        <authorList>
            <consortium name="Pathogen Informatics"/>
            <person name="Doyle S."/>
        </authorList>
    </citation>
    <scope>NUCLEOTIDE SEQUENCE [LARGE SCALE GENOMIC DNA]</scope>
    <source>
        <strain evidence="8 9">NCTC10899</strain>
    </source>
</reference>
<dbReference type="EMBL" id="UGUU01000001">
    <property type="protein sequence ID" value="SUD38437.1"/>
    <property type="molecule type" value="Genomic_DNA"/>
</dbReference>
<dbReference type="Pfam" id="PF04216">
    <property type="entry name" value="FdhE_N"/>
    <property type="match status" value="1"/>
</dbReference>
<dbReference type="SUPFAM" id="SSF144020">
    <property type="entry name" value="FdhE-like"/>
    <property type="match status" value="1"/>
</dbReference>
<evidence type="ECO:0000259" key="7">
    <source>
        <dbReference type="Pfam" id="PF24860"/>
    </source>
</evidence>
<name>A0A379IQ51_ECTME</name>
<dbReference type="InterPro" id="IPR024064">
    <property type="entry name" value="FdhE-like_sf"/>
</dbReference>
<dbReference type="InterPro" id="IPR056797">
    <property type="entry name" value="FdhE_central"/>
</dbReference>
<dbReference type="InterPro" id="IPR056796">
    <property type="entry name" value="FdhE_C"/>
</dbReference>
<gene>
    <name evidence="8" type="primary">fdhE_1</name>
    <name evidence="4" type="synonym">fdhE</name>
    <name evidence="8" type="ORF">NCTC10899_01224</name>
</gene>
<feature type="domain" description="FdhE N-terminal" evidence="5">
    <location>
        <begin position="19"/>
        <end position="173"/>
    </location>
</feature>
<evidence type="ECO:0000256" key="2">
    <source>
        <dbReference type="ARBA" id="ARBA00022490"/>
    </source>
</evidence>
<evidence type="ECO:0000256" key="4">
    <source>
        <dbReference type="HAMAP-Rule" id="MF_00611"/>
    </source>
</evidence>
<protein>
    <recommendedName>
        <fullName evidence="4">Protein FdhE homolog</fullName>
    </recommendedName>
</protein>
<dbReference type="GO" id="GO:0008199">
    <property type="term" value="F:ferric iron binding"/>
    <property type="evidence" value="ECO:0007669"/>
    <property type="project" value="TreeGrafter"/>
</dbReference>
<dbReference type="InterPro" id="IPR056774">
    <property type="entry name" value="FdhE_N"/>
</dbReference>
<evidence type="ECO:0000313" key="8">
    <source>
        <dbReference type="EMBL" id="SUD38437.1"/>
    </source>
</evidence>
<evidence type="ECO:0000256" key="1">
    <source>
        <dbReference type="ARBA" id="ARBA00004496"/>
    </source>
</evidence>
<evidence type="ECO:0000259" key="6">
    <source>
        <dbReference type="Pfam" id="PF24859"/>
    </source>
</evidence>
<comment type="subcellular location">
    <subcellularLocation>
        <location evidence="1 4">Cytoplasm</location>
    </subcellularLocation>
</comment>
<dbReference type="PIRSF" id="PIRSF018296">
    <property type="entry name" value="Format_dh_formtn"/>
    <property type="match status" value="1"/>
</dbReference>
<dbReference type="Gene3D" id="3.90.1670.10">
    <property type="entry name" value="FdhE-like domain"/>
    <property type="match status" value="1"/>
</dbReference>
<accession>A0A379IQ51</accession>
<dbReference type="OrthoDB" id="9794151at2"/>
<evidence type="ECO:0000259" key="5">
    <source>
        <dbReference type="Pfam" id="PF04216"/>
    </source>
</evidence>
<comment type="similarity">
    <text evidence="3 4">Belongs to the FdhE family.</text>
</comment>
<feature type="domain" description="FdhE central" evidence="6">
    <location>
        <begin position="181"/>
        <end position="214"/>
    </location>
</feature>
<dbReference type="Proteomes" id="UP000254260">
    <property type="component" value="Unassembled WGS sequence"/>
</dbReference>
<dbReference type="GO" id="GO:0051604">
    <property type="term" value="P:protein maturation"/>
    <property type="evidence" value="ECO:0007669"/>
    <property type="project" value="TreeGrafter"/>
</dbReference>
<dbReference type="CDD" id="cd16341">
    <property type="entry name" value="FdhE"/>
    <property type="match status" value="1"/>
</dbReference>
<dbReference type="HAMAP" id="MF_00611">
    <property type="entry name" value="FdeH"/>
    <property type="match status" value="1"/>
</dbReference>
<dbReference type="RefSeq" id="WP_115290666.1">
    <property type="nucleotide sequence ID" value="NZ_UGUU01000001.1"/>
</dbReference>
<evidence type="ECO:0000256" key="3">
    <source>
        <dbReference type="ARBA" id="ARBA00061033"/>
    </source>
</evidence>
<dbReference type="InterPro" id="IPR006452">
    <property type="entry name" value="Formate_DH_accessory"/>
</dbReference>
<dbReference type="GO" id="GO:0005829">
    <property type="term" value="C:cytosol"/>
    <property type="evidence" value="ECO:0007669"/>
    <property type="project" value="TreeGrafter"/>
</dbReference>
<dbReference type="Pfam" id="PF24860">
    <property type="entry name" value="FdhE_C"/>
    <property type="match status" value="1"/>
</dbReference>
<dbReference type="PANTHER" id="PTHR37689:SF1">
    <property type="entry name" value="PROTEIN FDHE"/>
    <property type="match status" value="1"/>
</dbReference>
<dbReference type="FunFam" id="3.90.1670.10:FF:000001">
    <property type="entry name" value="Protein FdhE"/>
    <property type="match status" value="1"/>
</dbReference>
<comment type="function">
    <text evidence="4">Necessary for formate dehydrogenase activity.</text>
</comment>
<dbReference type="AlphaFoldDB" id="A0A379IQ51"/>
<sequence length="294" mass="32785">MNSIRPTPIDQRSGGIERIEPLLRPHLEGLYSGRAARLEALAADHPMADYLRFTAAIARAQQRLLEQLPLPAKVNAQLELHDQAPLATAQLPRDPYWRCLLQELLEQLHGDAPAPVQAVIEDLQNSSQERLEMLADALLSGRYEAVGSDRALFLWSALALYWTQLAARLPLHASTGENRQLCPVCAQAPSASVILGGLRYLHCSLCESRWHMVRLKCSNCEQTDKLDYWSLDSKDATLKAESCGDCHSYLKVLYLDRDRELEVVADDLASLALDAELEREGFARSGQHPLLFPG</sequence>
<evidence type="ECO:0000313" key="9">
    <source>
        <dbReference type="Proteomes" id="UP000254260"/>
    </source>
</evidence>
<feature type="domain" description="FdhE C-terminal" evidence="7">
    <location>
        <begin position="215"/>
        <end position="291"/>
    </location>
</feature>
<dbReference type="Pfam" id="PF24859">
    <property type="entry name" value="FdhE_central"/>
    <property type="match status" value="1"/>
</dbReference>
<proteinExistence type="inferred from homology"/>
<dbReference type="NCBIfam" id="TIGR01562">
    <property type="entry name" value="FdhE"/>
    <property type="match status" value="1"/>
</dbReference>
<dbReference type="PANTHER" id="PTHR37689">
    <property type="entry name" value="PROTEIN FDHE"/>
    <property type="match status" value="1"/>
</dbReference>
<keyword evidence="2 4" id="KW-0963">Cytoplasm</keyword>
<organism evidence="8 9">
    <name type="scientific">Ectopseudomonas mendocina</name>
    <name type="common">Pseudomonas mendocina</name>
    <dbReference type="NCBI Taxonomy" id="300"/>
    <lineage>
        <taxon>Bacteria</taxon>
        <taxon>Pseudomonadati</taxon>
        <taxon>Pseudomonadota</taxon>
        <taxon>Gammaproteobacteria</taxon>
        <taxon>Pseudomonadales</taxon>
        <taxon>Pseudomonadaceae</taxon>
        <taxon>Ectopseudomonas</taxon>
    </lineage>
</organism>